<feature type="active site" description="Proton acceptor" evidence="9">
    <location>
        <position position="92"/>
    </location>
</feature>
<dbReference type="GO" id="GO:0042781">
    <property type="term" value="F:3'-tRNA processing endoribonuclease activity"/>
    <property type="evidence" value="ECO:0007669"/>
    <property type="project" value="UniProtKB-UniRule"/>
</dbReference>
<dbReference type="SUPFAM" id="SSF56281">
    <property type="entry name" value="Metallo-hydrolase/oxidoreductase"/>
    <property type="match status" value="1"/>
</dbReference>
<comment type="subunit">
    <text evidence="2 9">Homodimer.</text>
</comment>
<evidence type="ECO:0000256" key="7">
    <source>
        <dbReference type="ARBA" id="ARBA00022801"/>
    </source>
</evidence>
<feature type="binding site" evidence="9">
    <location>
        <position position="88"/>
    </location>
    <ligand>
        <name>Zn(2+)</name>
        <dbReference type="ChEBI" id="CHEBI:29105"/>
        <label>1</label>
        <note>catalytic</note>
    </ligand>
</feature>
<evidence type="ECO:0000256" key="9">
    <source>
        <dbReference type="HAMAP-Rule" id="MF_01818"/>
    </source>
</evidence>
<dbReference type="GO" id="GO:0042802">
    <property type="term" value="F:identical protein binding"/>
    <property type="evidence" value="ECO:0007669"/>
    <property type="project" value="UniProtKB-ARBA"/>
</dbReference>
<evidence type="ECO:0000256" key="4">
    <source>
        <dbReference type="ARBA" id="ARBA00022722"/>
    </source>
</evidence>
<evidence type="ECO:0000256" key="6">
    <source>
        <dbReference type="ARBA" id="ARBA00022759"/>
    </source>
</evidence>
<comment type="catalytic activity">
    <reaction evidence="1 9">
        <text>Endonucleolytic cleavage of RNA, removing extra 3' nucleotides from tRNA precursor, generating 3' termini of tRNAs. A 3'-hydroxy group is left at the tRNA terminus and a 5'-phosphoryl group is left at the trailer molecule.</text>
        <dbReference type="EC" id="3.1.26.11"/>
    </reaction>
</comment>
<dbReference type="InterPro" id="IPR013471">
    <property type="entry name" value="RNase_Z/BN"/>
</dbReference>
<evidence type="ECO:0000313" key="11">
    <source>
        <dbReference type="EMBL" id="AAU83041.1"/>
    </source>
</evidence>
<keyword evidence="6 9" id="KW-0255">Endonuclease</keyword>
<keyword evidence="3 9" id="KW-0819">tRNA processing</keyword>
<feature type="binding site" evidence="9">
    <location>
        <position position="235"/>
    </location>
    <ligand>
        <name>Zn(2+)</name>
        <dbReference type="ChEBI" id="CHEBI:29105"/>
        <label>2</label>
        <note>catalytic</note>
    </ligand>
</feature>
<evidence type="ECO:0000256" key="2">
    <source>
        <dbReference type="ARBA" id="ARBA00011738"/>
    </source>
</evidence>
<keyword evidence="4 9" id="KW-0540">Nuclease</keyword>
<dbReference type="HAMAP" id="MF_01818">
    <property type="entry name" value="RNase_Z_BN"/>
    <property type="match status" value="1"/>
</dbReference>
<name>Q64C36_UNCAG</name>
<feature type="domain" description="Metallo-beta-lactamase" evidence="10">
    <location>
        <begin position="47"/>
        <end position="225"/>
    </location>
</feature>
<feature type="binding site" evidence="9">
    <location>
        <position position="93"/>
    </location>
    <ligand>
        <name>Zn(2+)</name>
        <dbReference type="ChEBI" id="CHEBI:29105"/>
        <label>2</label>
        <note>catalytic</note>
    </ligand>
</feature>
<evidence type="ECO:0000256" key="3">
    <source>
        <dbReference type="ARBA" id="ARBA00022694"/>
    </source>
</evidence>
<dbReference type="FunFam" id="3.60.15.10:FF:000002">
    <property type="entry name" value="Ribonuclease Z"/>
    <property type="match status" value="1"/>
</dbReference>
<dbReference type="Pfam" id="PF12706">
    <property type="entry name" value="Lactamase_B_2"/>
    <property type="match status" value="1"/>
</dbReference>
<evidence type="ECO:0000256" key="1">
    <source>
        <dbReference type="ARBA" id="ARBA00000402"/>
    </source>
</evidence>
<comment type="function">
    <text evidence="9">Zinc phosphodiesterase, which displays some tRNA 3'-processing endonuclease activity. Probably involved in tRNA maturation, by removing a 3'-trailer from precursor tRNA.</text>
</comment>
<dbReference type="AlphaFoldDB" id="Q64C36"/>
<feature type="binding site" evidence="9">
    <location>
        <position position="293"/>
    </location>
    <ligand>
        <name>Zn(2+)</name>
        <dbReference type="ChEBI" id="CHEBI:29105"/>
        <label>2</label>
        <note>catalytic</note>
    </ligand>
</feature>
<dbReference type="Pfam" id="PF23023">
    <property type="entry name" value="Anti-Pycsar_Apyc1"/>
    <property type="match status" value="1"/>
</dbReference>
<keyword evidence="7 9" id="KW-0378">Hydrolase</keyword>
<dbReference type="CDD" id="cd07717">
    <property type="entry name" value="RNaseZ_ZiPD-like_MBL-fold"/>
    <property type="match status" value="1"/>
</dbReference>
<evidence type="ECO:0000259" key="10">
    <source>
        <dbReference type="SMART" id="SM00849"/>
    </source>
</evidence>
<dbReference type="EC" id="3.1.26.11" evidence="9"/>
<dbReference type="Gene3D" id="3.60.15.10">
    <property type="entry name" value="Ribonuclease Z/Hydroxyacylglutathione hydrolase-like"/>
    <property type="match status" value="1"/>
</dbReference>
<comment type="similarity">
    <text evidence="9">Belongs to the RNase Z family.</text>
</comment>
<dbReference type="GO" id="GO:0008270">
    <property type="term" value="F:zinc ion binding"/>
    <property type="evidence" value="ECO:0007669"/>
    <property type="project" value="UniProtKB-UniRule"/>
</dbReference>
<dbReference type="InterPro" id="IPR036866">
    <property type="entry name" value="RibonucZ/Hydroxyglut_hydro"/>
</dbReference>
<dbReference type="SMART" id="SM00849">
    <property type="entry name" value="Lactamase_B"/>
    <property type="match status" value="1"/>
</dbReference>
<feature type="binding site" evidence="9">
    <location>
        <position position="90"/>
    </location>
    <ligand>
        <name>Zn(2+)</name>
        <dbReference type="ChEBI" id="CHEBI:29105"/>
        <label>1</label>
        <note>catalytic</note>
    </ligand>
</feature>
<feature type="binding site" evidence="9">
    <location>
        <position position="165"/>
    </location>
    <ligand>
        <name>Zn(2+)</name>
        <dbReference type="ChEBI" id="CHEBI:29105"/>
        <label>1</label>
        <note>catalytic</note>
    </ligand>
</feature>
<dbReference type="PANTHER" id="PTHR46018">
    <property type="entry name" value="ZINC PHOSPHODIESTERASE ELAC PROTEIN 1"/>
    <property type="match status" value="1"/>
</dbReference>
<reference evidence="11" key="1">
    <citation type="journal article" date="2004" name="Science">
        <title>Reverse methanogenesis: testing the hypothesis with environmental genomics.</title>
        <authorList>
            <person name="Hallam S.J."/>
            <person name="Putnam N."/>
            <person name="Preston C.M."/>
            <person name="Detter J.C."/>
            <person name="Rokhsar D."/>
            <person name="Richardson P.M."/>
            <person name="DeLong E.F."/>
        </authorList>
    </citation>
    <scope>NUCLEOTIDE SEQUENCE</scope>
</reference>
<dbReference type="NCBIfam" id="NF000801">
    <property type="entry name" value="PRK00055.1-3"/>
    <property type="match status" value="1"/>
</dbReference>
<sequence length="335" mass="37602">MENTRCSRCTRWQKISLSYIRYNHLLFCMLRITFLGTGGSTPTPNRNPSAIAVNREGELILFDCGEGAQQQMMRAKSGMKITSIFISHFHADHVLGIPGLLQTMALQDRQEPLEIYGPKQVDKFLYHLLALGYAGRNFEVKAIELRPGDVVRRAGYEIRVIKTVHNIPSIGYVLEEDMRPGRFNREKAIELGIKPGPFFSKLQSGRSILLDGKEIRPEQVVGPPRPGRKIVYTGDTRPCDSVIEASENADLLIHDSTLSEETKEYAINYMHSTALEAAEVAKKASVRKLILTHISARYSDPGGASKLEEEARSMFENTEVAKDLMTEEVGYRDGE</sequence>
<feature type="binding site" evidence="9">
    <location>
        <position position="235"/>
    </location>
    <ligand>
        <name>Zn(2+)</name>
        <dbReference type="ChEBI" id="CHEBI:29105"/>
        <label>1</label>
        <note>catalytic</note>
    </ligand>
</feature>
<dbReference type="InterPro" id="IPR001279">
    <property type="entry name" value="Metallo-B-lactamas"/>
</dbReference>
<keyword evidence="5 9" id="KW-0479">Metal-binding</keyword>
<comment type="cofactor">
    <cofactor evidence="9">
        <name>Zn(2+)</name>
        <dbReference type="ChEBI" id="CHEBI:29105"/>
    </cofactor>
    <text evidence="9">Binds 2 Zn(2+) ions.</text>
</comment>
<reference evidence="11" key="2">
    <citation type="submission" date="2004-08" db="EMBL/GenBank/DDBJ databases">
        <authorList>
            <person name="Putnam N."/>
            <person name="Detter J.C."/>
            <person name="Richardson P.M."/>
            <person name="Rokhsar D."/>
        </authorList>
    </citation>
    <scope>NUCLEOTIDE SEQUENCE</scope>
</reference>
<accession>Q64C36</accession>
<gene>
    <name evidence="9" type="primary">rnz</name>
    <name evidence="11" type="ORF">GZ26D6_17</name>
</gene>
<feature type="binding site" evidence="9">
    <location>
        <position position="92"/>
    </location>
    <ligand>
        <name>Zn(2+)</name>
        <dbReference type="ChEBI" id="CHEBI:29105"/>
        <label>2</label>
        <note>catalytic</note>
    </ligand>
</feature>
<dbReference type="PANTHER" id="PTHR46018:SF2">
    <property type="entry name" value="ZINC PHOSPHODIESTERASE ELAC PROTEIN 1"/>
    <property type="match status" value="1"/>
</dbReference>
<protein>
    <recommendedName>
        <fullName evidence="9">Ribonuclease Z</fullName>
        <shortName evidence="9">RNase Z</shortName>
        <ecNumber evidence="9">3.1.26.11</ecNumber>
    </recommendedName>
    <alternativeName>
        <fullName evidence="9">tRNA 3 endonuclease</fullName>
    </alternativeName>
    <alternativeName>
        <fullName evidence="9">tRNase Z</fullName>
    </alternativeName>
</protein>
<keyword evidence="8 9" id="KW-0862">Zinc</keyword>
<proteinExistence type="inferred from homology"/>
<evidence type="ECO:0000256" key="5">
    <source>
        <dbReference type="ARBA" id="ARBA00022723"/>
    </source>
</evidence>
<dbReference type="NCBIfam" id="TIGR02651">
    <property type="entry name" value="RNase_Z"/>
    <property type="match status" value="1"/>
</dbReference>
<organism evidence="11">
    <name type="scientific">Uncultured archaeon GZfos26G2</name>
    <dbReference type="NCBI Taxonomy" id="3386331"/>
    <lineage>
        <taxon>Archaea</taxon>
        <taxon>Methanobacteriati</taxon>
        <taxon>Methanobacteriota</taxon>
        <taxon>Stenosarchaea group</taxon>
        <taxon>Methanomicrobia</taxon>
        <taxon>Candidatus Methanophagales</taxon>
        <taxon>Candidatus Methanophagaceae</taxon>
        <taxon>Candidatus Methanophaga</taxon>
    </lineage>
</organism>
<dbReference type="EMBL" id="AY714840">
    <property type="protein sequence ID" value="AAU83041.1"/>
    <property type="molecule type" value="Genomic_DNA"/>
</dbReference>
<evidence type="ECO:0000256" key="8">
    <source>
        <dbReference type="ARBA" id="ARBA00022833"/>
    </source>
</evidence>